<dbReference type="Pfam" id="PF00873">
    <property type="entry name" value="ACR_tran"/>
    <property type="match status" value="1"/>
</dbReference>
<dbReference type="SUPFAM" id="SSF82866">
    <property type="entry name" value="Multidrug efflux transporter AcrB transmembrane domain"/>
    <property type="match status" value="2"/>
</dbReference>
<dbReference type="Gene3D" id="3.30.2090.10">
    <property type="entry name" value="Multidrug efflux transporter AcrB TolC docking domain, DN and DC subdomains"/>
    <property type="match status" value="2"/>
</dbReference>
<name>A0A927C0L5_9GAMM</name>
<feature type="transmembrane region" description="Helical" evidence="1">
    <location>
        <begin position="333"/>
        <end position="352"/>
    </location>
</feature>
<feature type="transmembrane region" description="Helical" evidence="1">
    <location>
        <begin position="877"/>
        <end position="896"/>
    </location>
</feature>
<sequence>MLNNPRTIALALALILVTGLVAIKQLPRQEDPRFGNRHAFVQLVFPGASAERVETLAVEPVENALRLLPEVKTVTSKSKAGIGVVIVEINEEIAPDDTDQVWAEVRDKLEQVSKKLPSDVLAPVLDTDRLYAYTWIGALVWKGSGEPDILRLGRYAEELQSRLQGLSNTDLVRLHGAPKEQVQVKVDVVQAASVGLDVPSIAGLLSKSDAKTSAGQLLDKNYRQSVELVGGYDQLERIRRTPLLSLPDGGSVQLQDVADIYIGEDDTPGDFAIIDGKRAVAIGVRSEIDTRADLWTDKLLIEIAEFSAQLPAEIGIQELFSQQSYTTERLSELVGNIFLGFTFIFVILFFTLGWRSAVLVSLSLPVTMLFSLSMMHFTGLAIHQMSVTGLIVALGIMVDNAIVVVDQIGRYRRNGFSVAAAASKAVRHLWVPLLGSTLTTMLTFLPIALMPGSGGEFVGPLAITVVFSLLGSWLISLFIIAPISSKWLNANTHNKVVSSNRLAEMYRRLLEFVLDRPRRIMVLCCILPVLGFGLAQTLPEQFFPPSQRDMIDIEVFLPASSSVFQTRAVTERLSATLNQYPEVKSLHWFVGSSAPKFYYNLKSGQDGSAHFAQALITLNGYKGVNALIHKMQAELDEQFPTVQVIVKKLEQGPPRDAPVELRVLGTNLYRLKEIGDQIRAIALNTDGVTQVQDSMSEVVPKIWLDVDESEAQRAQVGLRDLSQLLSTTIDGVVSSTMLDGPEQLPVRVSGKKVNDASVDLLMSVPLALPTGARPLSALAEVELRPAQAVISRRDGQRVNNIYIFSDVDLLPAVVQSRLQKKLEEANFQLPAGYELQIGGDSEARDETVGKLMGSMGIITVLLVLTVVMSFNSFRLSAITFAVAIQSLGLGMLSLWLSQYAFGFTAIIGLMGLMGLAVNAAIVILTELKSSPLAMSGNKVEITQIVLECTRHISSTTITTVAGLIPLIVFGGEFWPPFAIVLAGGTVLTTTLSLVFVPAAFAVLRRPYMLKFLPESAQQSLRDEPPIETLKAHD</sequence>
<feature type="transmembrane region" description="Helical" evidence="1">
    <location>
        <begin position="429"/>
        <end position="449"/>
    </location>
</feature>
<dbReference type="SUPFAM" id="SSF82693">
    <property type="entry name" value="Multidrug efflux transporter AcrB pore domain, PN1, PN2, PC1 and PC2 subdomains"/>
    <property type="match status" value="1"/>
</dbReference>
<dbReference type="PANTHER" id="PTHR32063:SF18">
    <property type="entry name" value="CATION EFFLUX SYSTEM PROTEIN"/>
    <property type="match status" value="1"/>
</dbReference>
<keyword evidence="3" id="KW-1185">Reference proteome</keyword>
<reference evidence="2" key="1">
    <citation type="submission" date="2020-09" db="EMBL/GenBank/DDBJ databases">
        <authorList>
            <person name="Yoon J.-W."/>
        </authorList>
    </citation>
    <scope>NUCLEOTIDE SEQUENCE</scope>
    <source>
        <strain evidence="2">KMU-158</strain>
    </source>
</reference>
<accession>A0A927C0L5</accession>
<dbReference type="Gene3D" id="3.30.70.1440">
    <property type="entry name" value="Multidrug efflux transporter AcrB pore domain"/>
    <property type="match status" value="1"/>
</dbReference>
<keyword evidence="1" id="KW-0472">Membrane</keyword>
<keyword evidence="1" id="KW-0812">Transmembrane</keyword>
<dbReference type="GO" id="GO:0042910">
    <property type="term" value="F:xenobiotic transmembrane transporter activity"/>
    <property type="evidence" value="ECO:0007669"/>
    <property type="project" value="TreeGrafter"/>
</dbReference>
<dbReference type="InterPro" id="IPR027463">
    <property type="entry name" value="AcrB_DN_DC_subdom"/>
</dbReference>
<organism evidence="2 3">
    <name type="scientific">Spongiibacter pelagi</name>
    <dbReference type="NCBI Taxonomy" id="2760804"/>
    <lineage>
        <taxon>Bacteria</taxon>
        <taxon>Pseudomonadati</taxon>
        <taxon>Pseudomonadota</taxon>
        <taxon>Gammaproteobacteria</taxon>
        <taxon>Cellvibrionales</taxon>
        <taxon>Spongiibacteraceae</taxon>
        <taxon>Spongiibacter</taxon>
    </lineage>
</organism>
<dbReference type="EMBL" id="JACXLD010000004">
    <property type="protein sequence ID" value="MBD2859064.1"/>
    <property type="molecule type" value="Genomic_DNA"/>
</dbReference>
<feature type="transmembrane region" description="Helical" evidence="1">
    <location>
        <begin position="977"/>
        <end position="1003"/>
    </location>
</feature>
<gene>
    <name evidence="2" type="ORF">IB286_08570</name>
</gene>
<feature type="transmembrane region" description="Helical" evidence="1">
    <location>
        <begin position="388"/>
        <end position="408"/>
    </location>
</feature>
<keyword evidence="1" id="KW-1133">Transmembrane helix</keyword>
<dbReference type="PANTHER" id="PTHR32063">
    <property type="match status" value="1"/>
</dbReference>
<dbReference type="RefSeq" id="WP_190764504.1">
    <property type="nucleotide sequence ID" value="NZ_JACXLD010000004.1"/>
</dbReference>
<dbReference type="Gene3D" id="3.30.70.1430">
    <property type="entry name" value="Multidrug efflux transporter AcrB pore domain"/>
    <property type="match status" value="2"/>
</dbReference>
<dbReference type="GO" id="GO:0005886">
    <property type="term" value="C:plasma membrane"/>
    <property type="evidence" value="ECO:0007669"/>
    <property type="project" value="TreeGrafter"/>
</dbReference>
<dbReference type="AlphaFoldDB" id="A0A927C0L5"/>
<protein>
    <submittedName>
        <fullName evidence="2">Efflux RND transporter permease subunit</fullName>
    </submittedName>
</protein>
<dbReference type="SUPFAM" id="SSF82714">
    <property type="entry name" value="Multidrug efflux transporter AcrB TolC docking domain, DN and DC subdomains"/>
    <property type="match status" value="2"/>
</dbReference>
<dbReference type="Gene3D" id="3.30.70.1320">
    <property type="entry name" value="Multidrug efflux transporter AcrB pore domain like"/>
    <property type="match status" value="1"/>
</dbReference>
<feature type="transmembrane region" description="Helical" evidence="1">
    <location>
        <begin position="952"/>
        <end position="971"/>
    </location>
</feature>
<proteinExistence type="predicted"/>
<evidence type="ECO:0000256" key="1">
    <source>
        <dbReference type="SAM" id="Phobius"/>
    </source>
</evidence>
<dbReference type="Proteomes" id="UP000610558">
    <property type="component" value="Unassembled WGS sequence"/>
</dbReference>
<feature type="transmembrane region" description="Helical" evidence="1">
    <location>
        <begin position="461"/>
        <end position="481"/>
    </location>
</feature>
<comment type="caution">
    <text evidence="2">The sequence shown here is derived from an EMBL/GenBank/DDBJ whole genome shotgun (WGS) entry which is preliminary data.</text>
</comment>
<feature type="transmembrane region" description="Helical" evidence="1">
    <location>
        <begin position="851"/>
        <end position="870"/>
    </location>
</feature>
<evidence type="ECO:0000313" key="2">
    <source>
        <dbReference type="EMBL" id="MBD2859064.1"/>
    </source>
</evidence>
<feature type="transmembrane region" description="Helical" evidence="1">
    <location>
        <begin position="902"/>
        <end position="924"/>
    </location>
</feature>
<evidence type="ECO:0000313" key="3">
    <source>
        <dbReference type="Proteomes" id="UP000610558"/>
    </source>
</evidence>
<dbReference type="PRINTS" id="PR00702">
    <property type="entry name" value="ACRIFLAVINRP"/>
</dbReference>
<dbReference type="Gene3D" id="1.20.1640.10">
    <property type="entry name" value="Multidrug efflux transporter AcrB transmembrane domain"/>
    <property type="match status" value="2"/>
</dbReference>
<dbReference type="InterPro" id="IPR001036">
    <property type="entry name" value="Acrflvin-R"/>
</dbReference>
<feature type="transmembrane region" description="Helical" evidence="1">
    <location>
        <begin position="520"/>
        <end position="538"/>
    </location>
</feature>